<evidence type="ECO:0000313" key="1">
    <source>
        <dbReference type="EMBL" id="GAA4747818.1"/>
    </source>
</evidence>
<sequence>MTRAASMTTESTAWTIAAAPSGGGDPVAAALLTFLDGVTFYRPKTVYVSTPITTGPWFYEELARRGAHGRIEDIESGLLDVVRDHAIAHNAAITAETIVEANSRLPEHNFINPANLVVATWSQAQYISFWLGFIERAAGQVLLSPGWAYSTGCTHEFAKAVTDGLSVVDHTFAPLSLHDGLQHSRQAIAHIKELGLEPTSLMEAVEILSHASGEAT</sequence>
<name>A0ABP8Z6H0_9ACTN</name>
<dbReference type="EMBL" id="BAABKN010000023">
    <property type="protein sequence ID" value="GAA4747818.1"/>
    <property type="molecule type" value="Genomic_DNA"/>
</dbReference>
<comment type="caution">
    <text evidence="1">The sequence shown here is derived from an EMBL/GenBank/DDBJ whole genome shotgun (WGS) entry which is preliminary data.</text>
</comment>
<protein>
    <submittedName>
        <fullName evidence="1">Uncharacterized protein</fullName>
    </submittedName>
</protein>
<keyword evidence="2" id="KW-1185">Reference proteome</keyword>
<evidence type="ECO:0000313" key="2">
    <source>
        <dbReference type="Proteomes" id="UP001499882"/>
    </source>
</evidence>
<gene>
    <name evidence="1" type="ORF">GCM10023350_35910</name>
</gene>
<organism evidence="1 2">
    <name type="scientific">Nocardioides endophyticus</name>
    <dbReference type="NCBI Taxonomy" id="1353775"/>
    <lineage>
        <taxon>Bacteria</taxon>
        <taxon>Bacillati</taxon>
        <taxon>Actinomycetota</taxon>
        <taxon>Actinomycetes</taxon>
        <taxon>Propionibacteriales</taxon>
        <taxon>Nocardioidaceae</taxon>
        <taxon>Nocardioides</taxon>
    </lineage>
</organism>
<proteinExistence type="predicted"/>
<reference evidence="2" key="1">
    <citation type="journal article" date="2019" name="Int. J. Syst. Evol. Microbiol.">
        <title>The Global Catalogue of Microorganisms (GCM) 10K type strain sequencing project: providing services to taxonomists for standard genome sequencing and annotation.</title>
        <authorList>
            <consortium name="The Broad Institute Genomics Platform"/>
            <consortium name="The Broad Institute Genome Sequencing Center for Infectious Disease"/>
            <person name="Wu L."/>
            <person name="Ma J."/>
        </authorList>
    </citation>
    <scope>NUCLEOTIDE SEQUENCE [LARGE SCALE GENOMIC DNA]</scope>
    <source>
        <strain evidence="2">JCM 18532</strain>
    </source>
</reference>
<dbReference type="Proteomes" id="UP001499882">
    <property type="component" value="Unassembled WGS sequence"/>
</dbReference>
<accession>A0ABP8Z6H0</accession>